<keyword evidence="3 6" id="KW-0413">Isomerase</keyword>
<dbReference type="OrthoDB" id="9807797at2"/>
<reference evidence="6 7" key="1">
    <citation type="journal article" date="2015" name="Stand. Genomic Sci.">
        <title>Genomic Encyclopedia of Bacterial and Archaeal Type Strains, Phase III: the genomes of soil and plant-associated and newly described type strains.</title>
        <authorList>
            <person name="Whitman W.B."/>
            <person name="Woyke T."/>
            <person name="Klenk H.P."/>
            <person name="Zhou Y."/>
            <person name="Lilburn T.G."/>
            <person name="Beck B.J."/>
            <person name="De Vos P."/>
            <person name="Vandamme P."/>
            <person name="Eisen J.A."/>
            <person name="Garrity G."/>
            <person name="Hugenholtz P."/>
            <person name="Kyrpides N.C."/>
        </authorList>
    </citation>
    <scope>NUCLEOTIDE SEQUENCE [LARGE SCALE GENOMIC DNA]</scope>
    <source>
        <strain evidence="6 7">CGMCC 1.10136</strain>
    </source>
</reference>
<proteinExistence type="predicted"/>
<organism evidence="6 7">
    <name type="scientific">Aerolutibacter ruishenii</name>
    <dbReference type="NCBI Taxonomy" id="686800"/>
    <lineage>
        <taxon>Bacteria</taxon>
        <taxon>Pseudomonadati</taxon>
        <taxon>Pseudomonadota</taxon>
        <taxon>Gammaproteobacteria</taxon>
        <taxon>Lysobacterales</taxon>
        <taxon>Lysobacteraceae</taxon>
        <taxon>Aerolutibacter</taxon>
    </lineage>
</organism>
<evidence type="ECO:0000256" key="1">
    <source>
        <dbReference type="ARBA" id="ARBA00013194"/>
    </source>
</evidence>
<sequence length="342" mass="36914">MRLTPSAPPTPSLPESTQRTGQLRIRQSGPASGVASRAFARLALSVLLACAVAPLAFAATPPAKTRSTQEILDASKPSDWRTLDPARTLYLDLATGRVIIELAPDFAPAHVANITTLAHEGYWNGLAIIRSQDNFVVQWGDPNAEDEAKKKTMGSAKAKLPAEFERPAKGLAFRALPDVDGWSPQAGFAEGFPVGRDPKAGRAWLAHCYGAVGAGRNNDEDSSTGAELYVVTGQSPRQLDRNITVVGHVVQGMELLSVLPRGTGPLGFYEKPEQYAGIQAIRLAQDVPVAERTPLEVLRTDTALFDELVEARRNRRDAFYKRPAGHINVCNVLLPTRTPKAP</sequence>
<dbReference type="InterPro" id="IPR029000">
    <property type="entry name" value="Cyclophilin-like_dom_sf"/>
</dbReference>
<dbReference type="AlphaFoldDB" id="A0A562LKS4"/>
<dbReference type="InterPro" id="IPR002130">
    <property type="entry name" value="Cyclophilin-type_PPIase_dom"/>
</dbReference>
<comment type="caution">
    <text evidence="6">The sequence shown here is derived from an EMBL/GenBank/DDBJ whole genome shotgun (WGS) entry which is preliminary data.</text>
</comment>
<dbReference type="PANTHER" id="PTHR43246">
    <property type="entry name" value="PEPTIDYL-PROLYL CIS-TRANS ISOMERASE CYP38, CHLOROPLASTIC"/>
    <property type="match status" value="1"/>
</dbReference>
<name>A0A562LKS4_9GAMM</name>
<evidence type="ECO:0000313" key="6">
    <source>
        <dbReference type="EMBL" id="TWI08228.1"/>
    </source>
</evidence>
<dbReference type="Gene3D" id="2.40.100.10">
    <property type="entry name" value="Cyclophilin-like"/>
    <property type="match status" value="1"/>
</dbReference>
<dbReference type="EMBL" id="VLKP01000010">
    <property type="protein sequence ID" value="TWI08228.1"/>
    <property type="molecule type" value="Genomic_DNA"/>
</dbReference>
<evidence type="ECO:0000259" key="5">
    <source>
        <dbReference type="PROSITE" id="PS50072"/>
    </source>
</evidence>
<feature type="region of interest" description="Disordered" evidence="4">
    <location>
        <begin position="1"/>
        <end position="27"/>
    </location>
</feature>
<dbReference type="GO" id="GO:0003755">
    <property type="term" value="F:peptidyl-prolyl cis-trans isomerase activity"/>
    <property type="evidence" value="ECO:0007669"/>
    <property type="project" value="UniProtKB-KW"/>
</dbReference>
<evidence type="ECO:0000256" key="4">
    <source>
        <dbReference type="SAM" id="MobiDB-lite"/>
    </source>
</evidence>
<protein>
    <recommendedName>
        <fullName evidence="1">peptidylprolyl isomerase</fullName>
        <ecNumber evidence="1">5.2.1.8</ecNumber>
    </recommendedName>
</protein>
<feature type="compositionally biased region" description="Pro residues" evidence="4">
    <location>
        <begin position="1"/>
        <end position="12"/>
    </location>
</feature>
<evidence type="ECO:0000256" key="2">
    <source>
        <dbReference type="ARBA" id="ARBA00023110"/>
    </source>
</evidence>
<dbReference type="Proteomes" id="UP000316471">
    <property type="component" value="Unassembled WGS sequence"/>
</dbReference>
<dbReference type="PROSITE" id="PS50072">
    <property type="entry name" value="CSA_PPIASE_2"/>
    <property type="match status" value="1"/>
</dbReference>
<dbReference type="InterPro" id="IPR044665">
    <property type="entry name" value="E_coli_cyclophilin_A-like"/>
</dbReference>
<evidence type="ECO:0000256" key="3">
    <source>
        <dbReference type="ARBA" id="ARBA00023235"/>
    </source>
</evidence>
<dbReference type="Pfam" id="PF00160">
    <property type="entry name" value="Pro_isomerase"/>
    <property type="match status" value="1"/>
</dbReference>
<gene>
    <name evidence="6" type="ORF">IP93_02464</name>
</gene>
<dbReference type="EC" id="5.2.1.8" evidence="1"/>
<accession>A0A562LKS4</accession>
<evidence type="ECO:0000313" key="7">
    <source>
        <dbReference type="Proteomes" id="UP000316471"/>
    </source>
</evidence>
<dbReference type="SUPFAM" id="SSF50891">
    <property type="entry name" value="Cyclophilin-like"/>
    <property type="match status" value="1"/>
</dbReference>
<keyword evidence="2" id="KW-0697">Rotamase</keyword>
<feature type="domain" description="PPIase cyclophilin-type" evidence="5">
    <location>
        <begin position="96"/>
        <end position="283"/>
    </location>
</feature>
<keyword evidence="7" id="KW-1185">Reference proteome</keyword>